<dbReference type="InterPro" id="IPR050364">
    <property type="entry name" value="Cytochrome_P450_fung"/>
</dbReference>
<dbReference type="InterPro" id="IPR001128">
    <property type="entry name" value="Cyt_P450"/>
</dbReference>
<reference evidence="10 11" key="1">
    <citation type="submission" date="2024-05" db="EMBL/GenBank/DDBJ databases">
        <title>A draft genome resource for the thread blight pathogen Marasmius tenuissimus strain MS-2.</title>
        <authorList>
            <person name="Yulfo-Soto G.E."/>
            <person name="Baruah I.K."/>
            <person name="Amoako-Attah I."/>
            <person name="Bukari Y."/>
            <person name="Meinhardt L.W."/>
            <person name="Bailey B.A."/>
            <person name="Cohen S.P."/>
        </authorList>
    </citation>
    <scope>NUCLEOTIDE SEQUENCE [LARGE SCALE GENOMIC DNA]</scope>
    <source>
        <strain evidence="10 11">MS-2</strain>
    </source>
</reference>
<dbReference type="PANTHER" id="PTHR46300:SF7">
    <property type="entry name" value="P450, PUTATIVE (EUROFUNG)-RELATED"/>
    <property type="match status" value="1"/>
</dbReference>
<feature type="compositionally biased region" description="Polar residues" evidence="9">
    <location>
        <begin position="182"/>
        <end position="198"/>
    </location>
</feature>
<protein>
    <recommendedName>
        <fullName evidence="12">Cytochrome P450</fullName>
    </recommendedName>
</protein>
<comment type="cofactor">
    <cofactor evidence="1">
        <name>heme</name>
        <dbReference type="ChEBI" id="CHEBI:30413"/>
    </cofactor>
</comment>
<keyword evidence="8" id="KW-0503">Monooxygenase</keyword>
<evidence type="ECO:0000256" key="7">
    <source>
        <dbReference type="ARBA" id="ARBA00023004"/>
    </source>
</evidence>
<evidence type="ECO:0000256" key="4">
    <source>
        <dbReference type="ARBA" id="ARBA00022617"/>
    </source>
</evidence>
<keyword evidence="7" id="KW-0408">Iron</keyword>
<evidence type="ECO:0000256" key="2">
    <source>
        <dbReference type="ARBA" id="ARBA00005179"/>
    </source>
</evidence>
<dbReference type="InterPro" id="IPR002401">
    <property type="entry name" value="Cyt_P450_E_grp-I"/>
</dbReference>
<evidence type="ECO:0000256" key="5">
    <source>
        <dbReference type="ARBA" id="ARBA00022723"/>
    </source>
</evidence>
<sequence length="220" mass="24908">MLANREAQEKAQEEIDRIIPEGHLPDFSDYDSLPYVAAIVKETFRWQNVLPMGISRCSDREDVYKGYRIPAGSVVLTNAWAMMHDEAVYPDPFSFKPERFLTLGGQLDPNVQDPAQAVFGFGKRYLEFRRSTQVSRLFYDRKESALVDTWATHLFGEKLINVDGSLDEPNFTPVGTFVRRSGASQSPSSLQVLDQTTFEPDGKIDQGPKYIEHLGPERAT</sequence>
<dbReference type="SUPFAM" id="SSF48264">
    <property type="entry name" value="Cytochrome P450"/>
    <property type="match status" value="1"/>
</dbReference>
<dbReference type="Pfam" id="PF00067">
    <property type="entry name" value="p450"/>
    <property type="match status" value="1"/>
</dbReference>
<dbReference type="PANTHER" id="PTHR46300">
    <property type="entry name" value="P450, PUTATIVE (EUROFUNG)-RELATED-RELATED"/>
    <property type="match status" value="1"/>
</dbReference>
<evidence type="ECO:0000313" key="11">
    <source>
        <dbReference type="Proteomes" id="UP001437256"/>
    </source>
</evidence>
<keyword evidence="6" id="KW-0560">Oxidoreductase</keyword>
<accession>A0ABR2ZHR9</accession>
<name>A0ABR2ZHR9_9AGAR</name>
<feature type="compositionally biased region" description="Basic and acidic residues" evidence="9">
    <location>
        <begin position="200"/>
        <end position="220"/>
    </location>
</feature>
<gene>
    <name evidence="10" type="ORF">AAF712_012727</name>
</gene>
<proteinExistence type="inferred from homology"/>
<dbReference type="EMBL" id="JBBXMP010000174">
    <property type="protein sequence ID" value="KAL0060494.1"/>
    <property type="molecule type" value="Genomic_DNA"/>
</dbReference>
<evidence type="ECO:0000256" key="3">
    <source>
        <dbReference type="ARBA" id="ARBA00010617"/>
    </source>
</evidence>
<evidence type="ECO:0000313" key="10">
    <source>
        <dbReference type="EMBL" id="KAL0060494.1"/>
    </source>
</evidence>
<evidence type="ECO:0000256" key="6">
    <source>
        <dbReference type="ARBA" id="ARBA00023002"/>
    </source>
</evidence>
<dbReference type="PRINTS" id="PR00463">
    <property type="entry name" value="EP450I"/>
</dbReference>
<keyword evidence="11" id="KW-1185">Reference proteome</keyword>
<evidence type="ECO:0000256" key="1">
    <source>
        <dbReference type="ARBA" id="ARBA00001971"/>
    </source>
</evidence>
<evidence type="ECO:0008006" key="12">
    <source>
        <dbReference type="Google" id="ProtNLM"/>
    </source>
</evidence>
<dbReference type="InterPro" id="IPR036396">
    <property type="entry name" value="Cyt_P450_sf"/>
</dbReference>
<evidence type="ECO:0000256" key="8">
    <source>
        <dbReference type="ARBA" id="ARBA00023033"/>
    </source>
</evidence>
<dbReference type="Proteomes" id="UP001437256">
    <property type="component" value="Unassembled WGS sequence"/>
</dbReference>
<comment type="caution">
    <text evidence="10">The sequence shown here is derived from an EMBL/GenBank/DDBJ whole genome shotgun (WGS) entry which is preliminary data.</text>
</comment>
<feature type="region of interest" description="Disordered" evidence="9">
    <location>
        <begin position="182"/>
        <end position="220"/>
    </location>
</feature>
<dbReference type="Gene3D" id="1.10.630.10">
    <property type="entry name" value="Cytochrome P450"/>
    <property type="match status" value="1"/>
</dbReference>
<keyword evidence="5" id="KW-0479">Metal-binding</keyword>
<evidence type="ECO:0000256" key="9">
    <source>
        <dbReference type="SAM" id="MobiDB-lite"/>
    </source>
</evidence>
<keyword evidence="4" id="KW-0349">Heme</keyword>
<comment type="pathway">
    <text evidence="2">Secondary metabolite biosynthesis.</text>
</comment>
<organism evidence="10 11">
    <name type="scientific">Marasmius tenuissimus</name>
    <dbReference type="NCBI Taxonomy" id="585030"/>
    <lineage>
        <taxon>Eukaryota</taxon>
        <taxon>Fungi</taxon>
        <taxon>Dikarya</taxon>
        <taxon>Basidiomycota</taxon>
        <taxon>Agaricomycotina</taxon>
        <taxon>Agaricomycetes</taxon>
        <taxon>Agaricomycetidae</taxon>
        <taxon>Agaricales</taxon>
        <taxon>Marasmiineae</taxon>
        <taxon>Marasmiaceae</taxon>
        <taxon>Marasmius</taxon>
    </lineage>
</organism>
<comment type="similarity">
    <text evidence="3">Belongs to the cytochrome P450 family.</text>
</comment>